<dbReference type="SFLD" id="SFLDS00019">
    <property type="entry name" value="Glutathione_Transferase_(cytos"/>
    <property type="match status" value="1"/>
</dbReference>
<dbReference type="InterPro" id="IPR051369">
    <property type="entry name" value="GST_Theta"/>
</dbReference>
<evidence type="ECO:0000256" key="2">
    <source>
        <dbReference type="ARBA" id="ARBA00022490"/>
    </source>
</evidence>
<dbReference type="PROSITE" id="PS50405">
    <property type="entry name" value="GST_CTER"/>
    <property type="match status" value="1"/>
</dbReference>
<dbReference type="OMA" id="RISPPCR"/>
<dbReference type="SUPFAM" id="SSF47616">
    <property type="entry name" value="GST C-terminal domain-like"/>
    <property type="match status" value="1"/>
</dbReference>
<evidence type="ECO:0008006" key="7">
    <source>
        <dbReference type="Google" id="ProtNLM"/>
    </source>
</evidence>
<name>A0A913XW66_EXADI</name>
<reference evidence="5" key="1">
    <citation type="submission" date="2022-11" db="UniProtKB">
        <authorList>
            <consortium name="EnsemblMetazoa"/>
        </authorList>
    </citation>
    <scope>IDENTIFICATION</scope>
</reference>
<dbReference type="PANTHER" id="PTHR43917">
    <property type="match status" value="1"/>
</dbReference>
<comment type="subcellular location">
    <subcellularLocation>
        <location evidence="1">Cytoplasm</location>
    </subcellularLocation>
</comment>
<dbReference type="RefSeq" id="XP_020910775.1">
    <property type="nucleotide sequence ID" value="XM_021055116.2"/>
</dbReference>
<evidence type="ECO:0000259" key="3">
    <source>
        <dbReference type="PROSITE" id="PS50404"/>
    </source>
</evidence>
<dbReference type="Pfam" id="PF00043">
    <property type="entry name" value="GST_C"/>
    <property type="match status" value="1"/>
</dbReference>
<organism evidence="5 6">
    <name type="scientific">Exaiptasia diaphana</name>
    <name type="common">Tropical sea anemone</name>
    <name type="synonym">Aiptasia pulchella</name>
    <dbReference type="NCBI Taxonomy" id="2652724"/>
    <lineage>
        <taxon>Eukaryota</taxon>
        <taxon>Metazoa</taxon>
        <taxon>Cnidaria</taxon>
        <taxon>Anthozoa</taxon>
        <taxon>Hexacorallia</taxon>
        <taxon>Actiniaria</taxon>
        <taxon>Aiptasiidae</taxon>
        <taxon>Exaiptasia</taxon>
    </lineage>
</organism>
<feature type="domain" description="GST N-terminal" evidence="3">
    <location>
        <begin position="12"/>
        <end position="93"/>
    </location>
</feature>
<dbReference type="GO" id="GO:0005737">
    <property type="term" value="C:cytoplasm"/>
    <property type="evidence" value="ECO:0007669"/>
    <property type="project" value="UniProtKB-SubCell"/>
</dbReference>
<dbReference type="InterPro" id="IPR004045">
    <property type="entry name" value="Glutathione_S-Trfase_N"/>
</dbReference>
<evidence type="ECO:0000313" key="6">
    <source>
        <dbReference type="Proteomes" id="UP000887567"/>
    </source>
</evidence>
<dbReference type="EnsemblMetazoa" id="XM_021055116.2">
    <property type="protein sequence ID" value="XP_020910775.1"/>
    <property type="gene ID" value="LOC110248574"/>
</dbReference>
<dbReference type="SUPFAM" id="SSF52833">
    <property type="entry name" value="Thioredoxin-like"/>
    <property type="match status" value="1"/>
</dbReference>
<evidence type="ECO:0000313" key="5">
    <source>
        <dbReference type="EnsemblMetazoa" id="XP_020910775.1"/>
    </source>
</evidence>
<dbReference type="EnsemblMetazoa" id="XM_021037649.2">
    <property type="protein sequence ID" value="XP_020893308.1"/>
    <property type="gene ID" value="LOC110232452"/>
</dbReference>
<proteinExistence type="predicted"/>
<evidence type="ECO:0000256" key="1">
    <source>
        <dbReference type="ARBA" id="ARBA00004496"/>
    </source>
</evidence>
<dbReference type="PANTHER" id="PTHR43917:SF8">
    <property type="entry name" value="GH16740P-RELATED"/>
    <property type="match status" value="1"/>
</dbReference>
<dbReference type="SFLD" id="SFLDG00358">
    <property type="entry name" value="Main_(cytGST)"/>
    <property type="match status" value="1"/>
</dbReference>
<dbReference type="GeneID" id="110232452"/>
<dbReference type="Proteomes" id="UP000887567">
    <property type="component" value="Unplaced"/>
</dbReference>
<evidence type="ECO:0000259" key="4">
    <source>
        <dbReference type="PROSITE" id="PS50405"/>
    </source>
</evidence>
<dbReference type="GO" id="GO:0004364">
    <property type="term" value="F:glutathione transferase activity"/>
    <property type="evidence" value="ECO:0007669"/>
    <property type="project" value="TreeGrafter"/>
</dbReference>
<dbReference type="InterPro" id="IPR010987">
    <property type="entry name" value="Glutathione-S-Trfase_C-like"/>
</dbReference>
<feature type="domain" description="GST C-terminal" evidence="4">
    <location>
        <begin position="98"/>
        <end position="229"/>
    </location>
</feature>
<dbReference type="Pfam" id="PF13417">
    <property type="entry name" value="GST_N_3"/>
    <property type="match status" value="1"/>
</dbReference>
<dbReference type="RefSeq" id="XP_020893308.1">
    <property type="nucleotide sequence ID" value="XM_021037649.2"/>
</dbReference>
<dbReference type="Gene3D" id="1.20.1050.10">
    <property type="match status" value="1"/>
</dbReference>
<dbReference type="PROSITE" id="PS50404">
    <property type="entry name" value="GST_NTER"/>
    <property type="match status" value="1"/>
</dbReference>
<sequence>MSNKETSGAKQGPFKLYIVRISPCCRVVWMYLLQNNLPVELVDVDVFEGEHKQPSFTSLNPHQEVPVLVDGKTSVFEGIAILTYLAQKYTNYAGWGKTPIEKNSVLSVLDWACFDLHRVLGYKYIYPHFLEKYHLKTHDDTETMVEKGAEDVTKHLELMENFYLKKNPYLCGTELTIADTYVATILSQSEWLEFDLGLWPKVAAWFRKVKEQEHWKTVHEKHDEFLYKLRKCPHD</sequence>
<dbReference type="GeneID" id="110248574"/>
<keyword evidence="2" id="KW-0963">Cytoplasm</keyword>
<dbReference type="KEGG" id="epa:110248574"/>
<keyword evidence="6" id="KW-1185">Reference proteome</keyword>
<dbReference type="OrthoDB" id="4951845at2759"/>
<protein>
    <recommendedName>
        <fullName evidence="7">Glutathione S-transferase</fullName>
    </recommendedName>
</protein>
<dbReference type="InterPro" id="IPR036249">
    <property type="entry name" value="Thioredoxin-like_sf"/>
</dbReference>
<dbReference type="InterPro" id="IPR040079">
    <property type="entry name" value="Glutathione_S-Trfase"/>
</dbReference>
<dbReference type="InterPro" id="IPR036282">
    <property type="entry name" value="Glutathione-S-Trfase_C_sf"/>
</dbReference>
<dbReference type="InterPro" id="IPR004046">
    <property type="entry name" value="GST_C"/>
</dbReference>
<dbReference type="AlphaFoldDB" id="A0A913XW66"/>
<accession>A0A913XW66</accession>
<dbReference type="Gene3D" id="3.40.30.10">
    <property type="entry name" value="Glutaredoxin"/>
    <property type="match status" value="1"/>
</dbReference>
<dbReference type="GO" id="GO:0006749">
    <property type="term" value="P:glutathione metabolic process"/>
    <property type="evidence" value="ECO:0007669"/>
    <property type="project" value="TreeGrafter"/>
</dbReference>
<dbReference type="KEGG" id="epa:110232452"/>